<keyword evidence="4 7" id="KW-1133">Transmembrane helix</keyword>
<dbReference type="InterPro" id="IPR058533">
    <property type="entry name" value="Cation_efflux_TM"/>
</dbReference>
<feature type="region of interest" description="Disordered" evidence="6">
    <location>
        <begin position="292"/>
        <end position="354"/>
    </location>
</feature>
<feature type="transmembrane region" description="Helical" evidence="7">
    <location>
        <begin position="96"/>
        <end position="118"/>
    </location>
</feature>
<feature type="domain" description="Cation efflux protein transmembrane" evidence="8">
    <location>
        <begin position="343"/>
        <end position="431"/>
    </location>
</feature>
<sequence>MEADRARARAEPLLPAAETHRKADSQRKLKMAAGLALTFMTIEIVGGMLAHSLAILTDAAHMLSDVAGFLVSLIALSITSRPPDETFSFGYHRAEVLGALFSIFAVWFMTGILVYEAINRLITPQVIEGRIMGVTAIAGVVLNLVLMRVLGEHGHSHGGHSHGGHSHGGHSHGGHSHGGHGHGHGHGHARAHVQADGRESASSGSARAGDDVGLAPVIHHAPGEHSHAHGTRAAGLERSAASDDAPSSRAGHRLATAHAGPATGYAIDRTRASQPAAPVRATLVTSPAALTERSHGHDHGHDQGHDDGHDHGHDHACGHTAGPAGGAHAHGDEGDSSDDDHAHGHAARGGAGGPKQSVAMQAALAHVIGDLIQSLGVVLAAGLIWGLHDRWPDARGLSHWYRADPVCTLFSALLVLLSTWATIKECTLVLMCAVPGHIDAGAVYTKLLAIAGVIEVHDQHIWADAPDKLNLTAHIVVRPGVDGATVLYAAREVARQVGCQHTVFQVEDAAAFNCDPEGAWPCVARTQPAAP</sequence>
<evidence type="ECO:0000256" key="4">
    <source>
        <dbReference type="ARBA" id="ARBA00022989"/>
    </source>
</evidence>
<dbReference type="Proteomes" id="UP000751190">
    <property type="component" value="Unassembled WGS sequence"/>
</dbReference>
<accession>A0A8J5XS40</accession>
<gene>
    <name evidence="9" type="ORF">KFE25_003473</name>
</gene>
<evidence type="ECO:0000256" key="7">
    <source>
        <dbReference type="SAM" id="Phobius"/>
    </source>
</evidence>
<evidence type="ECO:0000256" key="6">
    <source>
        <dbReference type="SAM" id="MobiDB-lite"/>
    </source>
</evidence>
<reference evidence="9" key="1">
    <citation type="submission" date="2021-05" db="EMBL/GenBank/DDBJ databases">
        <title>The genome of the haptophyte Pavlova lutheri (Diacronema luteri, Pavlovales) - a model for lipid biosynthesis in eukaryotic algae.</title>
        <authorList>
            <person name="Hulatt C.J."/>
            <person name="Posewitz M.C."/>
        </authorList>
    </citation>
    <scope>NUCLEOTIDE SEQUENCE</scope>
    <source>
        <strain evidence="9">NIVA-4/92</strain>
    </source>
</reference>
<protein>
    <recommendedName>
        <fullName evidence="8">Cation efflux protein transmembrane domain-containing protein</fullName>
    </recommendedName>
</protein>
<dbReference type="NCBIfam" id="TIGR01297">
    <property type="entry name" value="CDF"/>
    <property type="match status" value="2"/>
</dbReference>
<dbReference type="PANTHER" id="PTHR11562:SF17">
    <property type="entry name" value="RE54080P-RELATED"/>
    <property type="match status" value="1"/>
</dbReference>
<keyword evidence="3" id="KW-0406">Ion transport</keyword>
<dbReference type="SUPFAM" id="SSF161111">
    <property type="entry name" value="Cation efflux protein transmembrane domain-like"/>
    <property type="match status" value="1"/>
</dbReference>
<dbReference type="GO" id="GO:0005385">
    <property type="term" value="F:zinc ion transmembrane transporter activity"/>
    <property type="evidence" value="ECO:0007669"/>
    <property type="project" value="TreeGrafter"/>
</dbReference>
<evidence type="ECO:0000259" key="8">
    <source>
        <dbReference type="Pfam" id="PF01545"/>
    </source>
</evidence>
<evidence type="ECO:0000256" key="1">
    <source>
        <dbReference type="ARBA" id="ARBA00004141"/>
    </source>
</evidence>
<proteinExistence type="predicted"/>
<dbReference type="InterPro" id="IPR002524">
    <property type="entry name" value="Cation_efflux"/>
</dbReference>
<feature type="region of interest" description="Disordered" evidence="6">
    <location>
        <begin position="154"/>
        <end position="252"/>
    </location>
</feature>
<dbReference type="AlphaFoldDB" id="A0A8J5XS40"/>
<feature type="compositionally biased region" description="Low complexity" evidence="6">
    <location>
        <begin position="200"/>
        <end position="213"/>
    </location>
</feature>
<keyword evidence="3" id="KW-0864">Zinc transport</keyword>
<feature type="transmembrane region" description="Helical" evidence="7">
    <location>
        <begin position="130"/>
        <end position="150"/>
    </location>
</feature>
<dbReference type="PANTHER" id="PTHR11562">
    <property type="entry name" value="CATION EFFLUX PROTEIN/ ZINC TRANSPORTER"/>
    <property type="match status" value="1"/>
</dbReference>
<evidence type="ECO:0000313" key="10">
    <source>
        <dbReference type="Proteomes" id="UP000751190"/>
    </source>
</evidence>
<dbReference type="InterPro" id="IPR050681">
    <property type="entry name" value="CDF/SLC30A"/>
</dbReference>
<keyword evidence="2 7" id="KW-0812">Transmembrane</keyword>
<evidence type="ECO:0000256" key="5">
    <source>
        <dbReference type="ARBA" id="ARBA00023136"/>
    </source>
</evidence>
<feature type="domain" description="Cation efflux protein transmembrane" evidence="8">
    <location>
        <begin position="31"/>
        <end position="165"/>
    </location>
</feature>
<keyword evidence="3" id="KW-0862">Zinc</keyword>
<dbReference type="GO" id="GO:0005886">
    <property type="term" value="C:plasma membrane"/>
    <property type="evidence" value="ECO:0007669"/>
    <property type="project" value="TreeGrafter"/>
</dbReference>
<dbReference type="OMA" id="NISNCET"/>
<dbReference type="Gene3D" id="1.20.1510.10">
    <property type="entry name" value="Cation efflux protein transmembrane domain"/>
    <property type="match status" value="2"/>
</dbReference>
<dbReference type="Pfam" id="PF01545">
    <property type="entry name" value="Cation_efflux"/>
    <property type="match status" value="2"/>
</dbReference>
<comment type="subcellular location">
    <subcellularLocation>
        <location evidence="1">Membrane</location>
        <topology evidence="1">Multi-pass membrane protein</topology>
    </subcellularLocation>
</comment>
<name>A0A8J5XS40_DIALT</name>
<dbReference type="EMBL" id="JAGTXO010000013">
    <property type="protein sequence ID" value="KAG8464410.1"/>
    <property type="molecule type" value="Genomic_DNA"/>
</dbReference>
<feature type="compositionally biased region" description="Basic and acidic residues" evidence="6">
    <location>
        <begin position="329"/>
        <end position="343"/>
    </location>
</feature>
<evidence type="ECO:0000256" key="2">
    <source>
        <dbReference type="ARBA" id="ARBA00022692"/>
    </source>
</evidence>
<evidence type="ECO:0000313" key="9">
    <source>
        <dbReference type="EMBL" id="KAG8464410.1"/>
    </source>
</evidence>
<feature type="compositionally biased region" description="Basic residues" evidence="6">
    <location>
        <begin position="156"/>
        <end position="191"/>
    </location>
</feature>
<dbReference type="InterPro" id="IPR027469">
    <property type="entry name" value="Cation_efflux_TMD_sf"/>
</dbReference>
<feature type="compositionally biased region" description="Low complexity" evidence="6">
    <location>
        <begin position="238"/>
        <end position="249"/>
    </location>
</feature>
<keyword evidence="10" id="KW-1185">Reference proteome</keyword>
<keyword evidence="5 7" id="KW-0472">Membrane</keyword>
<comment type="caution">
    <text evidence="9">The sequence shown here is derived from an EMBL/GenBank/DDBJ whole genome shotgun (WGS) entry which is preliminary data.</text>
</comment>
<dbReference type="OrthoDB" id="9944568at2759"/>
<feature type="transmembrane region" description="Helical" evidence="7">
    <location>
        <begin position="31"/>
        <end position="53"/>
    </location>
</feature>
<organism evidence="9 10">
    <name type="scientific">Diacronema lutheri</name>
    <name type="common">Unicellular marine alga</name>
    <name type="synonym">Monochrysis lutheri</name>
    <dbReference type="NCBI Taxonomy" id="2081491"/>
    <lineage>
        <taxon>Eukaryota</taxon>
        <taxon>Haptista</taxon>
        <taxon>Haptophyta</taxon>
        <taxon>Pavlovophyceae</taxon>
        <taxon>Pavlovales</taxon>
        <taxon>Pavlovaceae</taxon>
        <taxon>Diacronema</taxon>
    </lineage>
</organism>
<feature type="compositionally biased region" description="Basic and acidic residues" evidence="6">
    <location>
        <begin position="292"/>
        <end position="317"/>
    </location>
</feature>
<evidence type="ECO:0000256" key="3">
    <source>
        <dbReference type="ARBA" id="ARBA00022906"/>
    </source>
</evidence>
<keyword evidence="3" id="KW-0813">Transport</keyword>